<dbReference type="Pfam" id="PF00440">
    <property type="entry name" value="TetR_N"/>
    <property type="match status" value="1"/>
</dbReference>
<organism evidence="4 5">
    <name type="scientific">Neobacillus cucumis</name>
    <dbReference type="NCBI Taxonomy" id="1740721"/>
    <lineage>
        <taxon>Bacteria</taxon>
        <taxon>Bacillati</taxon>
        <taxon>Bacillota</taxon>
        <taxon>Bacilli</taxon>
        <taxon>Bacillales</taxon>
        <taxon>Bacillaceae</taxon>
        <taxon>Neobacillus</taxon>
    </lineage>
</organism>
<sequence length="216" mass="24942">MFEQEEMLIQQLFDEEKLTEKQGKILLAAIESFSEKGYASTSTSEIAKKAGVAEGTIFRHYKTKKDLLMAIVTPIMAKVIGPYIVNDFDKVLNQQYDRIEDFLRAAIDNRRNVIKKLLPVVKIMLQEIPFQPELREQFIDLIAKNLFGRVSNIIEDYQKKGQIIDIPPASVARLMITSVMGYLFSRYILFPDALWDDELETERTIQFIMNGLGKRE</sequence>
<name>A0A2N5HC56_9BACI</name>
<comment type="caution">
    <text evidence="4">The sequence shown here is derived from an EMBL/GenBank/DDBJ whole genome shotgun (WGS) entry which is preliminary data.</text>
</comment>
<evidence type="ECO:0000259" key="3">
    <source>
        <dbReference type="PROSITE" id="PS50977"/>
    </source>
</evidence>
<dbReference type="InterPro" id="IPR050109">
    <property type="entry name" value="HTH-type_TetR-like_transc_reg"/>
</dbReference>
<dbReference type="RefSeq" id="WP_101648821.1">
    <property type="nucleotide sequence ID" value="NZ_PGVE01000063.1"/>
</dbReference>
<dbReference type="OrthoDB" id="9780824at2"/>
<dbReference type="AlphaFoldDB" id="A0A2N5HC56"/>
<reference evidence="4 5" key="1">
    <citation type="submission" date="2017-11" db="EMBL/GenBank/DDBJ databases">
        <title>Comparitive Functional Genomics of Dry Heat Resistant strains isolated from the Viking Spacecraft.</title>
        <authorList>
            <person name="Seuylemezian A."/>
            <person name="Cooper K."/>
            <person name="Vaishampayan P."/>
        </authorList>
    </citation>
    <scope>NUCLEOTIDE SEQUENCE [LARGE SCALE GENOMIC DNA]</scope>
    <source>
        <strain evidence="4 5">V32-6</strain>
    </source>
</reference>
<dbReference type="PROSITE" id="PS50977">
    <property type="entry name" value="HTH_TETR_2"/>
    <property type="match status" value="1"/>
</dbReference>
<dbReference type="PANTHER" id="PTHR30055">
    <property type="entry name" value="HTH-TYPE TRANSCRIPTIONAL REGULATOR RUTR"/>
    <property type="match status" value="1"/>
</dbReference>
<dbReference type="Proteomes" id="UP000234950">
    <property type="component" value="Unassembled WGS sequence"/>
</dbReference>
<feature type="domain" description="HTH tetR-type" evidence="3">
    <location>
        <begin position="19"/>
        <end position="79"/>
    </location>
</feature>
<dbReference type="GO" id="GO:0006355">
    <property type="term" value="P:regulation of DNA-templated transcription"/>
    <property type="evidence" value="ECO:0007669"/>
    <property type="project" value="UniProtKB-ARBA"/>
</dbReference>
<evidence type="ECO:0000256" key="1">
    <source>
        <dbReference type="ARBA" id="ARBA00023125"/>
    </source>
</evidence>
<keyword evidence="5" id="KW-1185">Reference proteome</keyword>
<gene>
    <name evidence="4" type="ORF">CVD27_15610</name>
</gene>
<keyword evidence="1 2" id="KW-0238">DNA-binding</keyword>
<dbReference type="SUPFAM" id="SSF48498">
    <property type="entry name" value="Tetracyclin repressor-like, C-terminal domain"/>
    <property type="match status" value="1"/>
</dbReference>
<dbReference type="SUPFAM" id="SSF46689">
    <property type="entry name" value="Homeodomain-like"/>
    <property type="match status" value="1"/>
</dbReference>
<evidence type="ECO:0000256" key="2">
    <source>
        <dbReference type="PROSITE-ProRule" id="PRU00335"/>
    </source>
</evidence>
<evidence type="ECO:0000313" key="5">
    <source>
        <dbReference type="Proteomes" id="UP000234950"/>
    </source>
</evidence>
<dbReference type="PANTHER" id="PTHR30055:SF222">
    <property type="entry name" value="REGULATORY PROTEIN"/>
    <property type="match status" value="1"/>
</dbReference>
<accession>A0A2N5HC56</accession>
<protein>
    <submittedName>
        <fullName evidence="4">TetR family transcriptional regulator</fullName>
    </submittedName>
</protein>
<proteinExistence type="predicted"/>
<dbReference type="InterPro" id="IPR009057">
    <property type="entry name" value="Homeodomain-like_sf"/>
</dbReference>
<feature type="DNA-binding region" description="H-T-H motif" evidence="2">
    <location>
        <begin position="42"/>
        <end position="61"/>
    </location>
</feature>
<dbReference type="InterPro" id="IPR001647">
    <property type="entry name" value="HTH_TetR"/>
</dbReference>
<dbReference type="Gene3D" id="1.10.357.10">
    <property type="entry name" value="Tetracycline Repressor, domain 2"/>
    <property type="match status" value="1"/>
</dbReference>
<evidence type="ECO:0000313" key="4">
    <source>
        <dbReference type="EMBL" id="PLS03090.1"/>
    </source>
</evidence>
<dbReference type="EMBL" id="PGVE01000063">
    <property type="protein sequence ID" value="PLS03090.1"/>
    <property type="molecule type" value="Genomic_DNA"/>
</dbReference>
<dbReference type="InterPro" id="IPR036271">
    <property type="entry name" value="Tet_transcr_reg_TetR-rel_C_sf"/>
</dbReference>
<dbReference type="Gene3D" id="1.10.10.60">
    <property type="entry name" value="Homeodomain-like"/>
    <property type="match status" value="1"/>
</dbReference>
<dbReference type="PRINTS" id="PR00455">
    <property type="entry name" value="HTHTETR"/>
</dbReference>
<dbReference type="GO" id="GO:0003677">
    <property type="term" value="F:DNA binding"/>
    <property type="evidence" value="ECO:0007669"/>
    <property type="project" value="UniProtKB-UniRule"/>
</dbReference>